<reference evidence="1 2" key="1">
    <citation type="journal article" date="2014" name="Int. J. Syst. Evol. Microbiol.">
        <title>Complete genome sequence of Corynebacterium casei LMG S-19264T (=DSM 44701T), isolated from a smear-ripened cheese.</title>
        <authorList>
            <consortium name="US DOE Joint Genome Institute (JGI-PGF)"/>
            <person name="Walter F."/>
            <person name="Albersmeier A."/>
            <person name="Kalinowski J."/>
            <person name="Ruckert C."/>
        </authorList>
    </citation>
    <scope>NUCLEOTIDE SEQUENCE [LARGE SCALE GENOMIC DNA]</scope>
    <source>
        <strain evidence="1 2">CECT 8670</strain>
    </source>
</reference>
<protein>
    <submittedName>
        <fullName evidence="1">Uncharacterized protein</fullName>
    </submittedName>
</protein>
<evidence type="ECO:0000313" key="2">
    <source>
        <dbReference type="Proteomes" id="UP001228636"/>
    </source>
</evidence>
<dbReference type="AlphaFoldDB" id="A0AAJ1QTB7"/>
<organism evidence="1 2">
    <name type="scientific">Polaribacter sejongensis</name>
    <dbReference type="NCBI Taxonomy" id="985043"/>
    <lineage>
        <taxon>Bacteria</taxon>
        <taxon>Pseudomonadati</taxon>
        <taxon>Bacteroidota</taxon>
        <taxon>Flavobacteriia</taxon>
        <taxon>Flavobacteriales</taxon>
        <taxon>Flavobacteriaceae</taxon>
    </lineage>
</organism>
<sequence length="132" mass="15744">MEYKNDFLEREIQKITLFLRKTLSKMVNDDDVFSLQVFNEELNGKLDFGFYELLDLKKEDLKAKIEGVDVLILEELLKVFYQIGKSKMITLEHSKLIKSSLIIIEELENNTKVYSLERQQIKNYFKSEKKRN</sequence>
<evidence type="ECO:0000313" key="1">
    <source>
        <dbReference type="EMBL" id="MDN3617959.1"/>
    </source>
</evidence>
<accession>A0AAJ1QTB7</accession>
<comment type="caution">
    <text evidence="1">The sequence shown here is derived from an EMBL/GenBank/DDBJ whole genome shotgun (WGS) entry which is preliminary data.</text>
</comment>
<dbReference type="Proteomes" id="UP001228636">
    <property type="component" value="Unassembled WGS sequence"/>
</dbReference>
<proteinExistence type="predicted"/>
<dbReference type="RefSeq" id="WP_261972901.1">
    <property type="nucleotide sequence ID" value="NZ_CP103460.1"/>
</dbReference>
<name>A0AAJ1QTB7_9FLAO</name>
<dbReference type="EMBL" id="JAUFQH010000002">
    <property type="protein sequence ID" value="MDN3617959.1"/>
    <property type="molecule type" value="Genomic_DNA"/>
</dbReference>
<gene>
    <name evidence="1" type="ORF">QWY81_00660</name>
</gene>